<proteinExistence type="predicted"/>
<dbReference type="Gene3D" id="3.40.50.1110">
    <property type="entry name" value="SGNH hydrolase"/>
    <property type="match status" value="1"/>
</dbReference>
<feature type="region of interest" description="Disordered" evidence="6">
    <location>
        <begin position="291"/>
        <end position="350"/>
    </location>
</feature>
<dbReference type="CDD" id="cd06137">
    <property type="entry name" value="DEDDh_RNase"/>
    <property type="match status" value="1"/>
</dbReference>
<dbReference type="InterPro" id="IPR012337">
    <property type="entry name" value="RNaseH-like_sf"/>
</dbReference>
<sequence length="888" mass="100171">MEYSPIDPKTYGVTLPPPSPRRDNPGHEYHEQVKPASYQTAPSATNHAHGSEPENTGEASNDSSPGARSSPQRTASNPTPTAPSSSRRKRARQSSTSQCEEEKKRWRQNLARRLGREGDTINSDEEREYWDALEQRYAAEEARRNALSPEERRQEDIQQEAKALKEHIKPQFERGWQSSVKILSYYPIFVLQTAPPSNRGAKCRIDSCTVTIRPGEYRIAVTPGNHNYYQNPDYYHVKCFEELLDLSSPHYLARFESDITKYIPDIGAQYILNEYLRRWKVRIGLLSDDERAASDPASNPIDSEGTPSNTNPGGEATITDRSDNSGQDNAMAPELPTTNQPAGNEEEDEWRRADDIWAEIRRHRTQHILRVSLGEDDPAVKWDITDYVVREDDLDYDERHLLSTALSIWDIDRRIATTDIGKLNENGLKFRKFLGEDRIEKIQRYAAAWMPNIQGVLFSHSHWTMASDNRSAADEHSEIVEVFLDGSTDEDEEAMDPGFVEFHILSESLQYCKPSPRAVTRRTDFEHKGDFRETPQSDFGQLSEKRQAIVIDCEMVEVEGRRNELAFLSAIDFLTGEVLIDNFVCPASTVTDWRSNVSGVTPDAMALAVAENRALYGWQEARQALWMHADSETVFVGHSLNHDLDVLGILHHRVVDSSILTSQATFPDCPPNRRLKRLWALKKLTKAFLGSVAQAVKVMWEQITSAGLAGRVDFVGSMNTLQPQCLRPPGFDQNHEGHSGWQAYDIARNNIVGWVQNTKPDIVQFMLGTNDVNIGKRNVESIIDSYTIMLNAMRAANPRVKVIVDKLIPTSWSDPTIEALNNAIPGWVQQRTTAESPVVIADCSRAAGFTNNMLRDDGVHPNSQGDQFLAGQIGPKLIQFIKDVQHNL</sequence>
<feature type="compositionally biased region" description="Low complexity" evidence="6">
    <location>
        <begin position="73"/>
        <end position="85"/>
    </location>
</feature>
<gene>
    <name evidence="8" type="ORF">CNMCM6805_005679</name>
</gene>
<dbReference type="InterPro" id="IPR047021">
    <property type="entry name" value="REXO1/3/4-like"/>
</dbReference>
<dbReference type="AlphaFoldDB" id="A0A8H4EB06"/>
<dbReference type="InterPro" id="IPR036397">
    <property type="entry name" value="RNaseH_sf"/>
</dbReference>
<feature type="compositionally biased region" description="Polar residues" evidence="6">
    <location>
        <begin position="296"/>
        <end position="312"/>
    </location>
</feature>
<dbReference type="InterPro" id="IPR013830">
    <property type="entry name" value="SGNH_hydro"/>
</dbReference>
<dbReference type="CDD" id="cd01833">
    <property type="entry name" value="XynB_like"/>
    <property type="match status" value="1"/>
</dbReference>
<dbReference type="SMART" id="SM00479">
    <property type="entry name" value="EXOIII"/>
    <property type="match status" value="1"/>
</dbReference>
<dbReference type="SUPFAM" id="SSF53098">
    <property type="entry name" value="Ribonuclease H-like"/>
    <property type="match status" value="1"/>
</dbReference>
<keyword evidence="4" id="KW-0269">Exonuclease</keyword>
<dbReference type="Pfam" id="PF13472">
    <property type="entry name" value="Lipase_GDSL_2"/>
    <property type="match status" value="1"/>
</dbReference>
<evidence type="ECO:0000313" key="9">
    <source>
        <dbReference type="Proteomes" id="UP000653565"/>
    </source>
</evidence>
<dbReference type="OrthoDB" id="2119228at2759"/>
<organism evidence="8 9">
    <name type="scientific">Aspergillus fumigatiaffinis</name>
    <dbReference type="NCBI Taxonomy" id="340414"/>
    <lineage>
        <taxon>Eukaryota</taxon>
        <taxon>Fungi</taxon>
        <taxon>Dikarya</taxon>
        <taxon>Ascomycota</taxon>
        <taxon>Pezizomycotina</taxon>
        <taxon>Eurotiomycetes</taxon>
        <taxon>Eurotiomycetidae</taxon>
        <taxon>Eurotiales</taxon>
        <taxon>Aspergillaceae</taxon>
        <taxon>Aspergillus</taxon>
        <taxon>Aspergillus subgen. Fumigati</taxon>
    </lineage>
</organism>
<dbReference type="GO" id="GO:0005634">
    <property type="term" value="C:nucleus"/>
    <property type="evidence" value="ECO:0007669"/>
    <property type="project" value="TreeGrafter"/>
</dbReference>
<dbReference type="Gene3D" id="3.30.420.10">
    <property type="entry name" value="Ribonuclease H-like superfamily/Ribonuclease H"/>
    <property type="match status" value="1"/>
</dbReference>
<comment type="function">
    <text evidence="5">Exoribonuclease involved in ribosome biosynthesis. Involved in the processing of ITS1, the internal transcribed spacer localized between the 18S and 5.8S rRNAs.</text>
</comment>
<comment type="caution">
    <text evidence="8">The sequence shown here is derived from an EMBL/GenBank/DDBJ whole genome shotgun (WGS) entry which is preliminary data.</text>
</comment>
<dbReference type="Proteomes" id="UP000653565">
    <property type="component" value="Unassembled WGS sequence"/>
</dbReference>
<evidence type="ECO:0000259" key="7">
    <source>
        <dbReference type="SMART" id="SM00479"/>
    </source>
</evidence>
<feature type="region of interest" description="Disordered" evidence="6">
    <location>
        <begin position="1"/>
        <end position="104"/>
    </location>
</feature>
<evidence type="ECO:0000313" key="8">
    <source>
        <dbReference type="EMBL" id="KAF4225928.1"/>
    </source>
</evidence>
<evidence type="ECO:0000256" key="1">
    <source>
        <dbReference type="ARBA" id="ARBA00022552"/>
    </source>
</evidence>
<keyword evidence="9" id="KW-1185">Reference proteome</keyword>
<accession>A0A8H4EB06</accession>
<dbReference type="GO" id="GO:0006364">
    <property type="term" value="P:rRNA processing"/>
    <property type="evidence" value="ECO:0007669"/>
    <property type="project" value="UniProtKB-KW"/>
</dbReference>
<reference evidence="8" key="1">
    <citation type="journal article" date="2020" name="bioRxiv">
        <title>Genomic and phenotypic heterogeneity of clinical isolates of the human pathogens Aspergillus fumigatus, Aspergillus lentulus and Aspergillus fumigatiaffinis.</title>
        <authorList>
            <person name="dos Santos R.A.C."/>
            <person name="Steenwyk J.L."/>
            <person name="Rivero-Menendez O."/>
            <person name="Mead M.E."/>
            <person name="Silva L.P."/>
            <person name="Bastos R.W."/>
            <person name="Alastruey-Izquierdo A."/>
            <person name="Goldman G.H."/>
            <person name="Rokas A."/>
        </authorList>
    </citation>
    <scope>NUCLEOTIDE SEQUENCE</scope>
    <source>
        <strain evidence="8">CNM-CM6805</strain>
    </source>
</reference>
<feature type="domain" description="Exonuclease" evidence="7">
    <location>
        <begin position="547"/>
        <end position="705"/>
    </location>
</feature>
<keyword evidence="3" id="KW-0378">Hydrolase</keyword>
<protein>
    <recommendedName>
        <fullName evidence="7">Exonuclease domain-containing protein</fullName>
    </recommendedName>
</protein>
<evidence type="ECO:0000256" key="2">
    <source>
        <dbReference type="ARBA" id="ARBA00022722"/>
    </source>
</evidence>
<feature type="compositionally biased region" description="Basic and acidic residues" evidence="6">
    <location>
        <begin position="20"/>
        <end position="33"/>
    </location>
</feature>
<dbReference type="SUPFAM" id="SSF52266">
    <property type="entry name" value="SGNH hydrolase"/>
    <property type="match status" value="1"/>
</dbReference>
<keyword evidence="2" id="KW-0540">Nuclease</keyword>
<evidence type="ECO:0000256" key="3">
    <source>
        <dbReference type="ARBA" id="ARBA00022801"/>
    </source>
</evidence>
<dbReference type="InterPro" id="IPR036514">
    <property type="entry name" value="SGNH_hydro_sf"/>
</dbReference>
<feature type="compositionally biased region" description="Polar residues" evidence="6">
    <location>
        <begin position="37"/>
        <end position="72"/>
    </location>
</feature>
<dbReference type="PANTHER" id="PTHR12801:SF45">
    <property type="entry name" value="RNA EXONUCLEASE 4"/>
    <property type="match status" value="1"/>
</dbReference>
<evidence type="ECO:0000256" key="5">
    <source>
        <dbReference type="ARBA" id="ARBA00025599"/>
    </source>
</evidence>
<dbReference type="PANTHER" id="PTHR12801">
    <property type="entry name" value="RNA EXONUCLEASE REXO1 / RECO3 FAMILY MEMBER-RELATED"/>
    <property type="match status" value="1"/>
</dbReference>
<evidence type="ECO:0000256" key="4">
    <source>
        <dbReference type="ARBA" id="ARBA00022839"/>
    </source>
</evidence>
<dbReference type="GO" id="GO:0004527">
    <property type="term" value="F:exonuclease activity"/>
    <property type="evidence" value="ECO:0007669"/>
    <property type="project" value="UniProtKB-KW"/>
</dbReference>
<evidence type="ECO:0000256" key="6">
    <source>
        <dbReference type="SAM" id="MobiDB-lite"/>
    </source>
</evidence>
<keyword evidence="1" id="KW-0698">rRNA processing</keyword>
<reference evidence="8" key="2">
    <citation type="submission" date="2020-04" db="EMBL/GenBank/DDBJ databases">
        <authorList>
            <person name="Santos R.A.C."/>
            <person name="Steenwyk J.L."/>
            <person name="Rivero-Menendez O."/>
            <person name="Mead M.E."/>
            <person name="Silva L.P."/>
            <person name="Bastos R.W."/>
            <person name="Alastruey-Izquierdo A."/>
            <person name="Goldman G.H."/>
            <person name="Rokas A."/>
        </authorList>
    </citation>
    <scope>NUCLEOTIDE SEQUENCE</scope>
    <source>
        <strain evidence="8">CNM-CM6805</strain>
    </source>
</reference>
<dbReference type="GO" id="GO:0000027">
    <property type="term" value="P:ribosomal large subunit assembly"/>
    <property type="evidence" value="ECO:0007669"/>
    <property type="project" value="TreeGrafter"/>
</dbReference>
<dbReference type="InterPro" id="IPR013520">
    <property type="entry name" value="Ribonucl_H"/>
</dbReference>
<name>A0A8H4EB06_9EURO</name>
<dbReference type="GO" id="GO:0003676">
    <property type="term" value="F:nucleic acid binding"/>
    <property type="evidence" value="ECO:0007669"/>
    <property type="project" value="InterPro"/>
</dbReference>
<dbReference type="EMBL" id="JAAAPX010000311">
    <property type="protein sequence ID" value="KAF4225928.1"/>
    <property type="molecule type" value="Genomic_DNA"/>
</dbReference>